<dbReference type="InterPro" id="IPR010300">
    <property type="entry name" value="CDO_1"/>
</dbReference>
<organism evidence="3 4">
    <name type="scientific">Marnyiella aurantia</name>
    <dbReference type="NCBI Taxonomy" id="2758037"/>
    <lineage>
        <taxon>Bacteria</taxon>
        <taxon>Pseudomonadati</taxon>
        <taxon>Bacteroidota</taxon>
        <taxon>Flavobacteriia</taxon>
        <taxon>Flavobacteriales</taxon>
        <taxon>Weeksellaceae</taxon>
        <taxon>Marnyiella</taxon>
    </lineage>
</organism>
<dbReference type="InterPro" id="IPR014710">
    <property type="entry name" value="RmlC-like_jellyroll"/>
</dbReference>
<evidence type="ECO:0000313" key="4">
    <source>
        <dbReference type="Proteomes" id="UP000515349"/>
    </source>
</evidence>
<reference evidence="2" key="3">
    <citation type="submission" date="2020-07" db="EMBL/GenBank/DDBJ databases">
        <authorList>
            <person name="Yang C."/>
        </authorList>
    </citation>
    <scope>NUCLEOTIDE SEQUENCE</scope>
    <source>
        <strain evidence="2">Cx-624</strain>
    </source>
</reference>
<dbReference type="Gene3D" id="2.60.120.10">
    <property type="entry name" value="Jelly Rolls"/>
    <property type="match status" value="1"/>
</dbReference>
<dbReference type="Proteomes" id="UP000539710">
    <property type="component" value="Unassembled WGS sequence"/>
</dbReference>
<sequence length="196" mass="22558">MESSEKYVDLAETLGQLKIHAPQSFEEFCTMFLGFNFIDFDNHFRLSGIIVKQKEFMSVPVFRGKFIAELLLWGPDTCTPIYDHHKFDMRIKVLKGLLTEVLYRENENFIEYDGVFTSLPGHVFPQKEYGIHSMINGSGGSSVSLHLYNTTDFVVSDFRLFDTALRKVFKMSGNSDSYTWYQADSLTAEVVKTELE</sequence>
<dbReference type="SUPFAM" id="SSF51182">
    <property type="entry name" value="RmlC-like cupins"/>
    <property type="match status" value="1"/>
</dbReference>
<dbReference type="AlphaFoldDB" id="A0A7D7LRG4"/>
<dbReference type="GO" id="GO:0016702">
    <property type="term" value="F:oxidoreductase activity, acting on single donors with incorporation of molecular oxygen, incorporation of two atoms of oxygen"/>
    <property type="evidence" value="ECO:0007669"/>
    <property type="project" value="InterPro"/>
</dbReference>
<dbReference type="Proteomes" id="UP000515349">
    <property type="component" value="Chromosome"/>
</dbReference>
<dbReference type="EMBL" id="JACEUX010000001">
    <property type="protein sequence ID" value="MBA5246516.1"/>
    <property type="molecule type" value="Genomic_DNA"/>
</dbReference>
<reference evidence="5" key="2">
    <citation type="submission" date="2020-07" db="EMBL/GenBank/DDBJ databases">
        <title>Flavobacterium sp. xlx-214.</title>
        <authorList>
            <person name="Yang C."/>
        </authorList>
    </citation>
    <scope>NUCLEOTIDE SEQUENCE [LARGE SCALE GENOMIC DNA]</scope>
    <source>
        <strain evidence="5">CX-624</strain>
    </source>
</reference>
<evidence type="ECO:0000313" key="2">
    <source>
        <dbReference type="EMBL" id="MBA5246516.1"/>
    </source>
</evidence>
<proteinExistence type="inferred from homology"/>
<reference evidence="3 4" key="1">
    <citation type="submission" date="2020-07" db="EMBL/GenBank/DDBJ databases">
        <title>Chryseobacterium sp.cx-624.</title>
        <authorList>
            <person name="Yang C."/>
        </authorList>
    </citation>
    <scope>NUCLEOTIDE SEQUENCE [LARGE SCALE GENOMIC DNA]</scope>
    <source>
        <strain evidence="4">cx-624</strain>
        <strain evidence="3">Cx-624</strain>
    </source>
</reference>
<dbReference type="KEGG" id="cbau:H1R16_10495"/>
<dbReference type="EMBL" id="CP059472">
    <property type="protein sequence ID" value="QMS98118.1"/>
    <property type="molecule type" value="Genomic_DNA"/>
</dbReference>
<protein>
    <recommendedName>
        <fullName evidence="6">Cysteine dioxygenase</fullName>
    </recommendedName>
</protein>
<dbReference type="GO" id="GO:0005506">
    <property type="term" value="F:iron ion binding"/>
    <property type="evidence" value="ECO:0007669"/>
    <property type="project" value="InterPro"/>
</dbReference>
<dbReference type="RefSeq" id="WP_181886596.1">
    <property type="nucleotide sequence ID" value="NZ_CP059472.1"/>
</dbReference>
<gene>
    <name evidence="3" type="ORF">H1R16_10495</name>
    <name evidence="2" type="ORF">H2507_04970</name>
</gene>
<evidence type="ECO:0000313" key="3">
    <source>
        <dbReference type="EMBL" id="QMS98118.1"/>
    </source>
</evidence>
<evidence type="ECO:0000256" key="1">
    <source>
        <dbReference type="ARBA" id="ARBA00006622"/>
    </source>
</evidence>
<dbReference type="Pfam" id="PF05995">
    <property type="entry name" value="CDO_I"/>
    <property type="match status" value="1"/>
</dbReference>
<accession>A0A7D7LRG4</accession>
<keyword evidence="5" id="KW-1185">Reference proteome</keyword>
<dbReference type="InterPro" id="IPR011051">
    <property type="entry name" value="RmlC_Cupin_sf"/>
</dbReference>
<name>A0A7D7LRG4_9FLAO</name>
<evidence type="ECO:0000313" key="5">
    <source>
        <dbReference type="Proteomes" id="UP000539710"/>
    </source>
</evidence>
<evidence type="ECO:0008006" key="6">
    <source>
        <dbReference type="Google" id="ProtNLM"/>
    </source>
</evidence>
<comment type="similarity">
    <text evidence="1">Belongs to the cysteine dioxygenase family.</text>
</comment>